<dbReference type="Proteomes" id="UP001150925">
    <property type="component" value="Unassembled WGS sequence"/>
</dbReference>
<sequence length="423" mass="48722">MASTRILGPLGSKFSRATLPLQRSTKFHAFAHASKAALSPCGPFHWFTTRYSAQALSTLVTAQRNTAVVKFPSISHVLPQRGLKTMSKDELATLPLESEIRFEPDGRVAVGDCYILTQPYPQNKIPDKAAARHIKRFHFTKKRTERNDRLWKFYLKVQERNGMCYLQSRDYHFMLDRYVLQSKKKFKLWQDYSFMYIRKVELQADREDQNIIRTLCNDWLLAHHEAQRQIAQITPEDWIVVFLGKPPSYLIQLDDVDFDRIALTFAILGDLPEALAVIEREMLPLNFYPSTTTVSQVVYMCAQQDMYEEAKTIFAQLDSWHVQPNTFILTQMIIIYVKESQLDKAEALLEQLIRKGGNVYHAFRALVEGYRDAGTLEKIAPLRSRLAAMGLSMTPPPRVRAKPLPEPQKPTKKKLIFGGGRRI</sequence>
<name>A0A9W8B1G8_9FUNG</name>
<keyword evidence="3" id="KW-1185">Reference proteome</keyword>
<reference evidence="2" key="1">
    <citation type="submission" date="2022-07" db="EMBL/GenBank/DDBJ databases">
        <title>Phylogenomic reconstructions and comparative analyses of Kickxellomycotina fungi.</title>
        <authorList>
            <person name="Reynolds N.K."/>
            <person name="Stajich J.E."/>
            <person name="Barry K."/>
            <person name="Grigoriev I.V."/>
            <person name="Crous P."/>
            <person name="Smith M.E."/>
        </authorList>
    </citation>
    <scope>NUCLEOTIDE SEQUENCE</scope>
    <source>
        <strain evidence="2">RSA 1196</strain>
    </source>
</reference>
<evidence type="ECO:0000256" key="1">
    <source>
        <dbReference type="ARBA" id="ARBA00022737"/>
    </source>
</evidence>
<dbReference type="Gene3D" id="1.25.40.10">
    <property type="entry name" value="Tetratricopeptide repeat domain"/>
    <property type="match status" value="1"/>
</dbReference>
<evidence type="ECO:0000313" key="3">
    <source>
        <dbReference type="Proteomes" id="UP001150925"/>
    </source>
</evidence>
<dbReference type="EMBL" id="JANBPY010000021">
    <property type="protein sequence ID" value="KAJ1969821.1"/>
    <property type="molecule type" value="Genomic_DNA"/>
</dbReference>
<keyword evidence="1" id="KW-0677">Repeat</keyword>
<dbReference type="AlphaFoldDB" id="A0A9W8B1G8"/>
<evidence type="ECO:0000313" key="2">
    <source>
        <dbReference type="EMBL" id="KAJ1969821.1"/>
    </source>
</evidence>
<proteinExistence type="predicted"/>
<accession>A0A9W8B1G8</accession>
<comment type="caution">
    <text evidence="2">The sequence shown here is derived from an EMBL/GenBank/DDBJ whole genome shotgun (WGS) entry which is preliminary data.</text>
</comment>
<gene>
    <name evidence="2" type="ORF">IWQ62_000375</name>
</gene>
<organism evidence="2 3">
    <name type="scientific">Dispira parvispora</name>
    <dbReference type="NCBI Taxonomy" id="1520584"/>
    <lineage>
        <taxon>Eukaryota</taxon>
        <taxon>Fungi</taxon>
        <taxon>Fungi incertae sedis</taxon>
        <taxon>Zoopagomycota</taxon>
        <taxon>Kickxellomycotina</taxon>
        <taxon>Dimargaritomycetes</taxon>
        <taxon>Dimargaritales</taxon>
        <taxon>Dimargaritaceae</taxon>
        <taxon>Dispira</taxon>
    </lineage>
</organism>
<dbReference type="PANTHER" id="PTHR47447:SF21">
    <property type="entry name" value="PENTACOTRIPEPTIDE-REPEAT REGION OF PRORP DOMAIN-CONTAINING PROTEIN"/>
    <property type="match status" value="1"/>
</dbReference>
<dbReference type="PANTHER" id="PTHR47447">
    <property type="entry name" value="OS03G0856100 PROTEIN"/>
    <property type="match status" value="1"/>
</dbReference>
<protein>
    <submittedName>
        <fullName evidence="2">Uncharacterized protein</fullName>
    </submittedName>
</protein>
<dbReference type="InterPro" id="IPR011990">
    <property type="entry name" value="TPR-like_helical_dom_sf"/>
</dbReference>
<dbReference type="OrthoDB" id="185373at2759"/>